<comment type="subcellular location">
    <subcellularLocation>
        <location evidence="1">Nucleus</location>
    </subcellularLocation>
</comment>
<dbReference type="SUPFAM" id="SSF47459">
    <property type="entry name" value="HLH, helix-loop-helix DNA-binding domain"/>
    <property type="match status" value="1"/>
</dbReference>
<dbReference type="Pfam" id="PF00010">
    <property type="entry name" value="HLH"/>
    <property type="match status" value="1"/>
</dbReference>
<dbReference type="AlphaFoldDB" id="A0ABD1VCN8"/>
<reference evidence="8" key="1">
    <citation type="submission" date="2024-07" db="EMBL/GenBank/DDBJ databases">
        <title>Two chromosome-level genome assemblies of Korean endemic species Abeliophyllum distichum and Forsythia ovata (Oleaceae).</title>
        <authorList>
            <person name="Jang H."/>
        </authorList>
    </citation>
    <scope>NUCLEOTIDE SEQUENCE [LARGE SCALE GENOMIC DNA]</scope>
</reference>
<keyword evidence="2" id="KW-0805">Transcription regulation</keyword>
<dbReference type="SMART" id="SM00353">
    <property type="entry name" value="HLH"/>
    <property type="match status" value="1"/>
</dbReference>
<dbReference type="InterPro" id="IPR015660">
    <property type="entry name" value="MASH1/Ascl1a-like"/>
</dbReference>
<dbReference type="CDD" id="cd18914">
    <property type="entry name" value="bHLH_AtORG2_like"/>
    <property type="match status" value="1"/>
</dbReference>
<keyword evidence="4" id="KW-0804">Transcription</keyword>
<evidence type="ECO:0000259" key="6">
    <source>
        <dbReference type="PROSITE" id="PS50888"/>
    </source>
</evidence>
<dbReference type="GO" id="GO:0010106">
    <property type="term" value="P:cellular response to iron ion starvation"/>
    <property type="evidence" value="ECO:0007669"/>
    <property type="project" value="UniProtKB-ARBA"/>
</dbReference>
<keyword evidence="3" id="KW-0238">DNA-binding</keyword>
<evidence type="ECO:0000256" key="3">
    <source>
        <dbReference type="ARBA" id="ARBA00023125"/>
    </source>
</evidence>
<evidence type="ECO:0000313" key="7">
    <source>
        <dbReference type="EMBL" id="KAL2534981.1"/>
    </source>
</evidence>
<organism evidence="7 8">
    <name type="scientific">Abeliophyllum distichum</name>
    <dbReference type="NCBI Taxonomy" id="126358"/>
    <lineage>
        <taxon>Eukaryota</taxon>
        <taxon>Viridiplantae</taxon>
        <taxon>Streptophyta</taxon>
        <taxon>Embryophyta</taxon>
        <taxon>Tracheophyta</taxon>
        <taxon>Spermatophyta</taxon>
        <taxon>Magnoliopsida</taxon>
        <taxon>eudicotyledons</taxon>
        <taxon>Gunneridae</taxon>
        <taxon>Pentapetalae</taxon>
        <taxon>asterids</taxon>
        <taxon>lamiids</taxon>
        <taxon>Lamiales</taxon>
        <taxon>Oleaceae</taxon>
        <taxon>Forsythieae</taxon>
        <taxon>Abeliophyllum</taxon>
    </lineage>
</organism>
<evidence type="ECO:0000256" key="4">
    <source>
        <dbReference type="ARBA" id="ARBA00023163"/>
    </source>
</evidence>
<dbReference type="GO" id="GO:0003677">
    <property type="term" value="F:DNA binding"/>
    <property type="evidence" value="ECO:0007669"/>
    <property type="project" value="UniProtKB-KW"/>
</dbReference>
<accession>A0ABD1VCN8</accession>
<evidence type="ECO:0000313" key="8">
    <source>
        <dbReference type="Proteomes" id="UP001604336"/>
    </source>
</evidence>
<dbReference type="FunFam" id="4.10.280.10:FF:000074">
    <property type="entry name" value="Transcription factor ORG2"/>
    <property type="match status" value="1"/>
</dbReference>
<sequence>MLAPSPPMFSNLGWFTEDPISSHEHSNIYTETKGLESTSFGQNGTKVKKLSHNACERNRRQKMNNLYSSLRSLLPATDQMKKLSIPATVSRVIKYIPELQKEVERLIQTKQELLYTKSRQLGDFIYHGNSRDGSIRSSLTSNISVRPVGNGEILIQISADEAKWTSLSDIIKDIEENDMVLLNASSFQSAGMMMFYTMHLQVQGNPRLELPILKERLVLLFERRNLEWMHLNE</sequence>
<dbReference type="Gene3D" id="4.10.280.10">
    <property type="entry name" value="Helix-loop-helix DNA-binding domain"/>
    <property type="match status" value="1"/>
</dbReference>
<evidence type="ECO:0000256" key="2">
    <source>
        <dbReference type="ARBA" id="ARBA00023015"/>
    </source>
</evidence>
<dbReference type="EMBL" id="JBFOLK010000002">
    <property type="protein sequence ID" value="KAL2534981.1"/>
    <property type="molecule type" value="Genomic_DNA"/>
</dbReference>
<dbReference type="PANTHER" id="PTHR13935">
    <property type="entry name" value="ACHAETE-SCUTE TRANSCRIPTION FACTOR-RELATED"/>
    <property type="match status" value="1"/>
</dbReference>
<gene>
    <name evidence="7" type="ORF">Adt_08332</name>
</gene>
<dbReference type="GO" id="GO:0006355">
    <property type="term" value="P:regulation of DNA-templated transcription"/>
    <property type="evidence" value="ECO:0007669"/>
    <property type="project" value="UniProtKB-ARBA"/>
</dbReference>
<feature type="domain" description="BHLH" evidence="6">
    <location>
        <begin position="47"/>
        <end position="99"/>
    </location>
</feature>
<keyword evidence="8" id="KW-1185">Reference proteome</keyword>
<name>A0ABD1VCN8_9LAMI</name>
<keyword evidence="5" id="KW-0539">Nucleus</keyword>
<evidence type="ECO:0000256" key="1">
    <source>
        <dbReference type="ARBA" id="ARBA00004123"/>
    </source>
</evidence>
<protein>
    <submittedName>
        <fullName evidence="7">Transcription factor ORG2</fullName>
    </submittedName>
</protein>
<dbReference type="GO" id="GO:0005634">
    <property type="term" value="C:nucleus"/>
    <property type="evidence" value="ECO:0007669"/>
    <property type="project" value="UniProtKB-SubCell"/>
</dbReference>
<comment type="caution">
    <text evidence="7">The sequence shown here is derived from an EMBL/GenBank/DDBJ whole genome shotgun (WGS) entry which is preliminary data.</text>
</comment>
<dbReference type="PANTHER" id="PTHR13935:SF41">
    <property type="entry name" value="TRANSCRIPTION FACTOR ORG2-RELATED"/>
    <property type="match status" value="1"/>
</dbReference>
<dbReference type="PROSITE" id="PS50888">
    <property type="entry name" value="BHLH"/>
    <property type="match status" value="1"/>
</dbReference>
<proteinExistence type="predicted"/>
<dbReference type="InterPro" id="IPR011598">
    <property type="entry name" value="bHLH_dom"/>
</dbReference>
<dbReference type="Proteomes" id="UP001604336">
    <property type="component" value="Unassembled WGS sequence"/>
</dbReference>
<dbReference type="InterPro" id="IPR036638">
    <property type="entry name" value="HLH_DNA-bd_sf"/>
</dbReference>
<evidence type="ECO:0000256" key="5">
    <source>
        <dbReference type="ARBA" id="ARBA00023242"/>
    </source>
</evidence>